<dbReference type="Proteomes" id="UP000738325">
    <property type="component" value="Unassembled WGS sequence"/>
</dbReference>
<sequence length="193" mass="21172">MSTSKSIAGIQEVDDARVIPVTRRPDGTYRKERKVRPGYTPPEDVAKYSNRVLDSARPALTPAIVAATSSTPKTKAQIKNDKRKAKRKDEATVTSEGSQSIELNKTDEAADTGTDNADKSSTQSKIADVTTTTADADTAPVDPEKRLRALNKKVKQAEQLKERQQKGEAMLPEQLEKISRLQELLVQIAELSL</sequence>
<proteinExistence type="predicted"/>
<dbReference type="GO" id="GO:0003723">
    <property type="term" value="F:RNA binding"/>
    <property type="evidence" value="ECO:0007669"/>
    <property type="project" value="TreeGrafter"/>
</dbReference>
<feature type="domain" description="WIBG Mago-binding" evidence="2">
    <location>
        <begin position="15"/>
        <end position="41"/>
    </location>
</feature>
<dbReference type="SMART" id="SM01273">
    <property type="entry name" value="Mago-bind"/>
    <property type="match status" value="1"/>
</dbReference>
<dbReference type="GO" id="GO:1903259">
    <property type="term" value="P:exon-exon junction complex disassembly"/>
    <property type="evidence" value="ECO:0007669"/>
    <property type="project" value="InterPro"/>
</dbReference>
<organism evidence="3 4">
    <name type="scientific">Dissophora globulifera</name>
    <dbReference type="NCBI Taxonomy" id="979702"/>
    <lineage>
        <taxon>Eukaryota</taxon>
        <taxon>Fungi</taxon>
        <taxon>Fungi incertae sedis</taxon>
        <taxon>Mucoromycota</taxon>
        <taxon>Mortierellomycotina</taxon>
        <taxon>Mortierellomycetes</taxon>
        <taxon>Mortierellales</taxon>
        <taxon>Mortierellaceae</taxon>
        <taxon>Dissophora</taxon>
    </lineage>
</organism>
<dbReference type="SUPFAM" id="SSF101931">
    <property type="entry name" value="Pym (Within the bgcn gene intron protein, WIBG), N-terminal domain"/>
    <property type="match status" value="1"/>
</dbReference>
<dbReference type="AlphaFoldDB" id="A0A9P6R9J8"/>
<dbReference type="OrthoDB" id="21625at2759"/>
<dbReference type="GO" id="GO:0035145">
    <property type="term" value="C:exon-exon junction complex"/>
    <property type="evidence" value="ECO:0007669"/>
    <property type="project" value="TreeGrafter"/>
</dbReference>
<dbReference type="EMBL" id="JAAAIP010000789">
    <property type="protein sequence ID" value="KAG0312660.1"/>
    <property type="molecule type" value="Genomic_DNA"/>
</dbReference>
<evidence type="ECO:0000259" key="2">
    <source>
        <dbReference type="SMART" id="SM01273"/>
    </source>
</evidence>
<keyword evidence="4" id="KW-1185">Reference proteome</keyword>
<dbReference type="InterPro" id="IPR039333">
    <property type="entry name" value="PYM1"/>
</dbReference>
<evidence type="ECO:0000313" key="3">
    <source>
        <dbReference type="EMBL" id="KAG0312660.1"/>
    </source>
</evidence>
<dbReference type="GO" id="GO:0005737">
    <property type="term" value="C:cytoplasm"/>
    <property type="evidence" value="ECO:0007669"/>
    <property type="project" value="TreeGrafter"/>
</dbReference>
<comment type="caution">
    <text evidence="3">The sequence shown here is derived from an EMBL/GenBank/DDBJ whole genome shotgun (WGS) entry which is preliminary data.</text>
</comment>
<feature type="region of interest" description="Disordered" evidence="1">
    <location>
        <begin position="18"/>
        <end position="47"/>
    </location>
</feature>
<dbReference type="InterPro" id="IPR015362">
    <property type="entry name" value="WIBG_mago-bd"/>
</dbReference>
<feature type="compositionally biased region" description="Polar residues" evidence="1">
    <location>
        <begin position="92"/>
        <end position="103"/>
    </location>
</feature>
<feature type="compositionally biased region" description="Low complexity" evidence="1">
    <location>
        <begin position="127"/>
        <end position="141"/>
    </location>
</feature>
<feature type="compositionally biased region" description="Polar residues" evidence="1">
    <location>
        <begin position="113"/>
        <end position="125"/>
    </location>
</feature>
<accession>A0A9P6R9J8</accession>
<name>A0A9P6R9J8_9FUNG</name>
<dbReference type="Pfam" id="PF09282">
    <property type="entry name" value="Mago-bind"/>
    <property type="match status" value="1"/>
</dbReference>
<evidence type="ECO:0000256" key="1">
    <source>
        <dbReference type="SAM" id="MobiDB-lite"/>
    </source>
</evidence>
<dbReference type="PANTHER" id="PTHR22959:SF0">
    <property type="entry name" value="PARTNER OF Y14 AND MAGO"/>
    <property type="match status" value="1"/>
</dbReference>
<feature type="region of interest" description="Disordered" evidence="1">
    <location>
        <begin position="64"/>
        <end position="144"/>
    </location>
</feature>
<dbReference type="InterPro" id="IPR036348">
    <property type="entry name" value="WIBG_N_sf"/>
</dbReference>
<reference evidence="3" key="1">
    <citation type="journal article" date="2020" name="Fungal Divers.">
        <title>Resolving the Mortierellaceae phylogeny through synthesis of multi-gene phylogenetics and phylogenomics.</title>
        <authorList>
            <person name="Vandepol N."/>
            <person name="Liber J."/>
            <person name="Desiro A."/>
            <person name="Na H."/>
            <person name="Kennedy M."/>
            <person name="Barry K."/>
            <person name="Grigoriev I.V."/>
            <person name="Miller A.N."/>
            <person name="O'Donnell K."/>
            <person name="Stajich J.E."/>
            <person name="Bonito G."/>
        </authorList>
    </citation>
    <scope>NUCLEOTIDE SEQUENCE</scope>
    <source>
        <strain evidence="3">REB-010B</strain>
    </source>
</reference>
<gene>
    <name evidence="3" type="ORF">BGZ99_009332</name>
</gene>
<dbReference type="PANTHER" id="PTHR22959">
    <property type="entry name" value="PYM PROTEIN"/>
    <property type="match status" value="1"/>
</dbReference>
<protein>
    <recommendedName>
        <fullName evidence="2">WIBG Mago-binding domain-containing protein</fullName>
    </recommendedName>
</protein>
<evidence type="ECO:0000313" key="4">
    <source>
        <dbReference type="Proteomes" id="UP000738325"/>
    </source>
</evidence>